<protein>
    <submittedName>
        <fullName evidence="1">Uncharacterized protein</fullName>
    </submittedName>
</protein>
<dbReference type="Gramene" id="TKW33370">
    <property type="protein sequence ID" value="TKW33370"/>
    <property type="gene ID" value="SEVIR_2G229550v2"/>
</dbReference>
<dbReference type="AlphaFoldDB" id="A0A4U6VTW9"/>
<organism evidence="1 2">
    <name type="scientific">Setaria viridis</name>
    <name type="common">Green bristlegrass</name>
    <name type="synonym">Setaria italica subsp. viridis</name>
    <dbReference type="NCBI Taxonomy" id="4556"/>
    <lineage>
        <taxon>Eukaryota</taxon>
        <taxon>Viridiplantae</taxon>
        <taxon>Streptophyta</taxon>
        <taxon>Embryophyta</taxon>
        <taxon>Tracheophyta</taxon>
        <taxon>Spermatophyta</taxon>
        <taxon>Magnoliopsida</taxon>
        <taxon>Liliopsida</taxon>
        <taxon>Poales</taxon>
        <taxon>Poaceae</taxon>
        <taxon>PACMAD clade</taxon>
        <taxon>Panicoideae</taxon>
        <taxon>Panicodae</taxon>
        <taxon>Paniceae</taxon>
        <taxon>Cenchrinae</taxon>
        <taxon>Setaria</taxon>
    </lineage>
</organism>
<evidence type="ECO:0000313" key="1">
    <source>
        <dbReference type="EMBL" id="TKW33370.1"/>
    </source>
</evidence>
<accession>A0A4U6VTW9</accession>
<dbReference type="EMBL" id="CM016553">
    <property type="protein sequence ID" value="TKW33370.1"/>
    <property type="molecule type" value="Genomic_DNA"/>
</dbReference>
<reference evidence="1" key="1">
    <citation type="submission" date="2019-03" db="EMBL/GenBank/DDBJ databases">
        <title>WGS assembly of Setaria viridis.</title>
        <authorList>
            <person name="Huang P."/>
            <person name="Jenkins J."/>
            <person name="Grimwood J."/>
            <person name="Barry K."/>
            <person name="Healey A."/>
            <person name="Mamidi S."/>
            <person name="Sreedasyam A."/>
            <person name="Shu S."/>
            <person name="Feldman M."/>
            <person name="Wu J."/>
            <person name="Yu Y."/>
            <person name="Chen C."/>
            <person name="Johnson J."/>
            <person name="Rokhsar D."/>
            <person name="Baxter I."/>
            <person name="Schmutz J."/>
            <person name="Brutnell T."/>
            <person name="Kellogg E."/>
        </authorList>
    </citation>
    <scope>NUCLEOTIDE SEQUENCE [LARGE SCALE GENOMIC DNA]</scope>
</reference>
<keyword evidence="2" id="KW-1185">Reference proteome</keyword>
<name>A0A4U6VTW9_SETVI</name>
<gene>
    <name evidence="1" type="ORF">SEVIR_2G229550v2</name>
</gene>
<dbReference type="Proteomes" id="UP000298652">
    <property type="component" value="Chromosome 2"/>
</dbReference>
<sequence length="68" mass="7908">MPQAVQVGEREGAVDPKSETIFCQIEINQTYFHKDYTISFSYFKWYRPINQNQSCISADGCMKKPIII</sequence>
<evidence type="ECO:0000313" key="2">
    <source>
        <dbReference type="Proteomes" id="UP000298652"/>
    </source>
</evidence>
<proteinExistence type="predicted"/>